<dbReference type="AlphaFoldDB" id="A0A5M6D9T7"/>
<accession>A0A5M6D9T7</accession>
<dbReference type="EMBL" id="VWOX01000004">
    <property type="protein sequence ID" value="KAA5544307.1"/>
    <property type="molecule type" value="Genomic_DNA"/>
</dbReference>
<evidence type="ECO:0000313" key="2">
    <source>
        <dbReference type="Proteomes" id="UP000324479"/>
    </source>
</evidence>
<evidence type="ECO:0000313" key="1">
    <source>
        <dbReference type="EMBL" id="KAA5544307.1"/>
    </source>
</evidence>
<sequence length="142" mass="16511">MNDRDLLEQFEDGSLPLKHWNHRTHVKISFLYLRDHPFSLALAKMRRAIQAYNAANNVPSSEFEGYNETTTHAFMVLVSTTMLAYQYLFPVSDADSFCEAHPQLMSKHVLRFFYSPERRKHPEAKTRFIEPDLAPLPELPAT</sequence>
<dbReference type="Proteomes" id="UP000324479">
    <property type="component" value="Unassembled WGS sequence"/>
</dbReference>
<reference evidence="1 2" key="1">
    <citation type="submission" date="2019-08" db="EMBL/GenBank/DDBJ databases">
        <authorList>
            <person name="Dhanesh K."/>
            <person name="Kumar G."/>
            <person name="Sasikala C."/>
            <person name="Venkata Ramana C."/>
        </authorList>
    </citation>
    <scope>NUCLEOTIDE SEQUENCE [LARGE SCALE GENOMIC DNA]</scope>
    <source>
        <strain evidence="1 2">JC645</strain>
    </source>
</reference>
<keyword evidence="2" id="KW-1185">Reference proteome</keyword>
<proteinExistence type="predicted"/>
<gene>
    <name evidence="1" type="ORF">FYK55_08125</name>
</gene>
<dbReference type="RefSeq" id="WP_150075913.1">
    <property type="nucleotide sequence ID" value="NZ_VWOX01000004.1"/>
</dbReference>
<organism evidence="1 2">
    <name type="scientific">Roseiconus nitratireducens</name>
    <dbReference type="NCBI Taxonomy" id="2605748"/>
    <lineage>
        <taxon>Bacteria</taxon>
        <taxon>Pseudomonadati</taxon>
        <taxon>Planctomycetota</taxon>
        <taxon>Planctomycetia</taxon>
        <taxon>Pirellulales</taxon>
        <taxon>Pirellulaceae</taxon>
        <taxon>Roseiconus</taxon>
    </lineage>
</organism>
<comment type="caution">
    <text evidence="1">The sequence shown here is derived from an EMBL/GenBank/DDBJ whole genome shotgun (WGS) entry which is preliminary data.</text>
</comment>
<name>A0A5M6D9T7_9BACT</name>
<protein>
    <submittedName>
        <fullName evidence="1">Uncharacterized protein</fullName>
    </submittedName>
</protein>